<accession>A0A2W4WMG7</accession>
<sequence length="145" mass="15821">MELQRLDHWVLTVADIEATCEFYSTVLGCKIIRFTAANGEERVALQIGDSLQKINLHSAQNPFQPAAQMPQPGSADLCFITSTPLTDAIAHFHHLKISIVASPVQRTGTLGPILSVYIRDPDGNLIQVANPLQSDLPNPNDSFDS</sequence>
<dbReference type="InterPro" id="IPR037523">
    <property type="entry name" value="VOC_core"/>
</dbReference>
<dbReference type="CDD" id="cd07253">
    <property type="entry name" value="GLOD5"/>
    <property type="match status" value="1"/>
</dbReference>
<dbReference type="InterPro" id="IPR029068">
    <property type="entry name" value="Glyas_Bleomycin-R_OHBP_Dase"/>
</dbReference>
<dbReference type="PROSITE" id="PS51819">
    <property type="entry name" value="VOC"/>
    <property type="match status" value="1"/>
</dbReference>
<reference evidence="2 3" key="2">
    <citation type="submission" date="2018-06" db="EMBL/GenBank/DDBJ databases">
        <title>Metagenomic assembly of (sub)arctic Cyanobacteria and their associated microbiome from non-axenic cultures.</title>
        <authorList>
            <person name="Baurain D."/>
        </authorList>
    </citation>
    <scope>NUCLEOTIDE SEQUENCE [LARGE SCALE GENOMIC DNA]</scope>
    <source>
        <strain evidence="2">ULC027bin1</strain>
    </source>
</reference>
<reference evidence="3" key="1">
    <citation type="submission" date="2018-04" db="EMBL/GenBank/DDBJ databases">
        <authorList>
            <person name="Cornet L."/>
        </authorList>
    </citation>
    <scope>NUCLEOTIDE SEQUENCE [LARGE SCALE GENOMIC DNA]</scope>
</reference>
<gene>
    <name evidence="2" type="ORF">DCF15_22685</name>
</gene>
<dbReference type="AlphaFoldDB" id="A0A2W4WMG7"/>
<dbReference type="PANTHER" id="PTHR21366:SF14">
    <property type="entry name" value="GLYOXALASE DOMAIN-CONTAINING PROTEIN 5"/>
    <property type="match status" value="1"/>
</dbReference>
<comment type="caution">
    <text evidence="2">The sequence shown here is derived from an EMBL/GenBank/DDBJ whole genome shotgun (WGS) entry which is preliminary data.</text>
</comment>
<name>A0A2W4WMG7_9CYAN</name>
<dbReference type="Gene3D" id="3.10.180.10">
    <property type="entry name" value="2,3-Dihydroxybiphenyl 1,2-Dioxygenase, domain 1"/>
    <property type="match status" value="1"/>
</dbReference>
<proteinExistence type="predicted"/>
<feature type="domain" description="VOC" evidence="1">
    <location>
        <begin position="5"/>
        <end position="131"/>
    </location>
</feature>
<evidence type="ECO:0000259" key="1">
    <source>
        <dbReference type="PROSITE" id="PS51819"/>
    </source>
</evidence>
<evidence type="ECO:0000313" key="3">
    <source>
        <dbReference type="Proteomes" id="UP000249794"/>
    </source>
</evidence>
<dbReference type="Proteomes" id="UP000249794">
    <property type="component" value="Unassembled WGS sequence"/>
</dbReference>
<dbReference type="InterPro" id="IPR050383">
    <property type="entry name" value="GlyoxalaseI/FosfomycinResist"/>
</dbReference>
<dbReference type="InterPro" id="IPR004360">
    <property type="entry name" value="Glyas_Fos-R_dOase_dom"/>
</dbReference>
<dbReference type="Pfam" id="PF00903">
    <property type="entry name" value="Glyoxalase"/>
    <property type="match status" value="1"/>
</dbReference>
<dbReference type="EMBL" id="QBMP01000412">
    <property type="protein sequence ID" value="PZO43079.1"/>
    <property type="molecule type" value="Genomic_DNA"/>
</dbReference>
<dbReference type="SUPFAM" id="SSF54593">
    <property type="entry name" value="Glyoxalase/Bleomycin resistance protein/Dihydroxybiphenyl dioxygenase"/>
    <property type="match status" value="1"/>
</dbReference>
<protein>
    <submittedName>
        <fullName evidence="2">VOC family virulence protein</fullName>
    </submittedName>
</protein>
<evidence type="ECO:0000313" key="2">
    <source>
        <dbReference type="EMBL" id="PZO43079.1"/>
    </source>
</evidence>
<organism evidence="2 3">
    <name type="scientific">Phormidesmis priestleyi</name>
    <dbReference type="NCBI Taxonomy" id="268141"/>
    <lineage>
        <taxon>Bacteria</taxon>
        <taxon>Bacillati</taxon>
        <taxon>Cyanobacteriota</taxon>
        <taxon>Cyanophyceae</taxon>
        <taxon>Leptolyngbyales</taxon>
        <taxon>Leptolyngbyaceae</taxon>
        <taxon>Phormidesmis</taxon>
    </lineage>
</organism>
<dbReference type="PANTHER" id="PTHR21366">
    <property type="entry name" value="GLYOXALASE FAMILY PROTEIN"/>
    <property type="match status" value="1"/>
</dbReference>